<dbReference type="RefSeq" id="WP_133904404.1">
    <property type="nucleotide sequence ID" value="NZ_SOCP01000007.1"/>
</dbReference>
<evidence type="ECO:0000256" key="1">
    <source>
        <dbReference type="SAM" id="MobiDB-lite"/>
    </source>
</evidence>
<evidence type="ECO:0000313" key="2">
    <source>
        <dbReference type="EMBL" id="TDV49694.1"/>
    </source>
</evidence>
<feature type="region of interest" description="Disordered" evidence="1">
    <location>
        <begin position="38"/>
        <end position="66"/>
    </location>
</feature>
<proteinExistence type="predicted"/>
<dbReference type="Proteomes" id="UP000294927">
    <property type="component" value="Unassembled WGS sequence"/>
</dbReference>
<reference evidence="2 3" key="1">
    <citation type="submission" date="2019-03" db="EMBL/GenBank/DDBJ databases">
        <title>Genomic Encyclopedia of Archaeal and Bacterial Type Strains, Phase II (KMG-II): from individual species to whole genera.</title>
        <authorList>
            <person name="Goeker M."/>
        </authorList>
    </citation>
    <scope>NUCLEOTIDE SEQUENCE [LARGE SCALE GENOMIC DNA]</scope>
    <source>
        <strain evidence="2 3">DSM 45499</strain>
    </source>
</reference>
<accession>A0A4R7VJR9</accession>
<evidence type="ECO:0000313" key="3">
    <source>
        <dbReference type="Proteomes" id="UP000294927"/>
    </source>
</evidence>
<protein>
    <submittedName>
        <fullName evidence="2">Uncharacterized protein</fullName>
    </submittedName>
</protein>
<feature type="compositionally biased region" description="Polar residues" evidence="1">
    <location>
        <begin position="53"/>
        <end position="66"/>
    </location>
</feature>
<organism evidence="2 3">
    <name type="scientific">Actinophytocola oryzae</name>
    <dbReference type="NCBI Taxonomy" id="502181"/>
    <lineage>
        <taxon>Bacteria</taxon>
        <taxon>Bacillati</taxon>
        <taxon>Actinomycetota</taxon>
        <taxon>Actinomycetes</taxon>
        <taxon>Pseudonocardiales</taxon>
        <taxon>Pseudonocardiaceae</taxon>
    </lineage>
</organism>
<keyword evidence="3" id="KW-1185">Reference proteome</keyword>
<dbReference type="AlphaFoldDB" id="A0A4R7VJR9"/>
<comment type="caution">
    <text evidence="2">The sequence shown here is derived from an EMBL/GenBank/DDBJ whole genome shotgun (WGS) entry which is preliminary data.</text>
</comment>
<dbReference type="EMBL" id="SOCP01000007">
    <property type="protein sequence ID" value="TDV49694.1"/>
    <property type="molecule type" value="Genomic_DNA"/>
</dbReference>
<sequence length="66" mass="6756">MVSVMVAVKNTAGTRVAPIMIVLVGGRAGRAPVHEALRRGLGDGSGPRPAAPMTTSLPESCTWSGR</sequence>
<name>A0A4R7VJR9_9PSEU</name>
<gene>
    <name evidence="2" type="ORF">CLV71_10733</name>
</gene>